<dbReference type="Pfam" id="PF08803">
    <property type="entry name" value="ydhR"/>
    <property type="match status" value="1"/>
</dbReference>
<dbReference type="AlphaFoldDB" id="A0A3D9HSM0"/>
<keyword evidence="1" id="KW-0560">Oxidoreductase</keyword>
<dbReference type="OrthoDB" id="1440627at2"/>
<dbReference type="EMBL" id="QRDW01000002">
    <property type="protein sequence ID" value="RED52487.1"/>
    <property type="molecule type" value="Genomic_DNA"/>
</dbReference>
<organism evidence="1 2">
    <name type="scientific">Aestuariispira insulae</name>
    <dbReference type="NCBI Taxonomy" id="1461337"/>
    <lineage>
        <taxon>Bacteria</taxon>
        <taxon>Pseudomonadati</taxon>
        <taxon>Pseudomonadota</taxon>
        <taxon>Alphaproteobacteria</taxon>
        <taxon>Rhodospirillales</taxon>
        <taxon>Kiloniellaceae</taxon>
        <taxon>Aestuariispira</taxon>
    </lineage>
</organism>
<accession>A0A3D9HSM0</accession>
<dbReference type="PANTHER" id="PTHR39169:SF1">
    <property type="entry name" value="MONOOXYGENASE YDHR-RELATED"/>
    <property type="match status" value="1"/>
</dbReference>
<dbReference type="InterPro" id="IPR011008">
    <property type="entry name" value="Dimeric_a/b-barrel"/>
</dbReference>
<dbReference type="Proteomes" id="UP000256845">
    <property type="component" value="Unassembled WGS sequence"/>
</dbReference>
<protein>
    <submittedName>
        <fullName evidence="1">Putative monooxygenase ydhR</fullName>
    </submittedName>
</protein>
<comment type="caution">
    <text evidence="1">The sequence shown here is derived from an EMBL/GenBank/DDBJ whole genome shotgun (WGS) entry which is preliminary data.</text>
</comment>
<dbReference type="GO" id="GO:0004497">
    <property type="term" value="F:monooxygenase activity"/>
    <property type="evidence" value="ECO:0007669"/>
    <property type="project" value="UniProtKB-KW"/>
</dbReference>
<dbReference type="InterPro" id="IPR014910">
    <property type="entry name" value="YdhR"/>
</dbReference>
<dbReference type="InterPro" id="IPR006311">
    <property type="entry name" value="TAT_signal"/>
</dbReference>
<proteinExistence type="predicted"/>
<gene>
    <name evidence="1" type="ORF">DFP90_102508</name>
</gene>
<evidence type="ECO:0000313" key="1">
    <source>
        <dbReference type="EMBL" id="RED52487.1"/>
    </source>
</evidence>
<dbReference type="Gene3D" id="3.30.70.100">
    <property type="match status" value="2"/>
</dbReference>
<dbReference type="PANTHER" id="PTHR39169">
    <property type="match status" value="1"/>
</dbReference>
<reference evidence="1 2" key="1">
    <citation type="submission" date="2018-07" db="EMBL/GenBank/DDBJ databases">
        <title>Genomic Encyclopedia of Type Strains, Phase III (KMG-III): the genomes of soil and plant-associated and newly described type strains.</title>
        <authorList>
            <person name="Whitman W."/>
        </authorList>
    </citation>
    <scope>NUCLEOTIDE SEQUENCE [LARGE SCALE GENOMIC DNA]</scope>
    <source>
        <strain evidence="1 2">CECT 8488</strain>
    </source>
</reference>
<dbReference type="RefSeq" id="WP_115936018.1">
    <property type="nucleotide sequence ID" value="NZ_QRDW01000002.1"/>
</dbReference>
<evidence type="ECO:0000313" key="2">
    <source>
        <dbReference type="Proteomes" id="UP000256845"/>
    </source>
</evidence>
<sequence length="259" mass="28032">MTDNEKSNDLNRREALGLIAASSAAAVTVGSVSILGSNAASAVGISSAASTPGAFVYTEVQISVPFDQAPWPKINEDIKKQPGFLNKTWLSGVKTNSLGGIYAFDSIENAQNFVTGYFPEEAGSFDAAHNTRVFDAPIVREASMDLGSPFFGVEPSAKPGAFVYTEVQLNMPFKRFPWAKRNRILKQEPGLITKTWLSGLHTNTIGGIDAFDTVENAKAFALKSFPETARKLNAAFYTRVFDASVTETASRDMYSPFYA</sequence>
<name>A0A3D9HSM0_9PROT</name>
<dbReference type="PROSITE" id="PS51318">
    <property type="entry name" value="TAT"/>
    <property type="match status" value="1"/>
</dbReference>
<dbReference type="SUPFAM" id="SSF54909">
    <property type="entry name" value="Dimeric alpha+beta barrel"/>
    <property type="match status" value="2"/>
</dbReference>
<keyword evidence="1" id="KW-0503">Monooxygenase</keyword>
<keyword evidence="2" id="KW-1185">Reference proteome</keyword>